<dbReference type="SMART" id="SM00388">
    <property type="entry name" value="HisKA"/>
    <property type="match status" value="1"/>
</dbReference>
<dbReference type="PANTHER" id="PTHR42878:SF7">
    <property type="entry name" value="SENSOR HISTIDINE KINASE GLRK"/>
    <property type="match status" value="1"/>
</dbReference>
<organism evidence="17 18">
    <name type="scientific">Paradesertivirga mongoliensis</name>
    <dbReference type="NCBI Taxonomy" id="2100740"/>
    <lineage>
        <taxon>Bacteria</taxon>
        <taxon>Pseudomonadati</taxon>
        <taxon>Bacteroidota</taxon>
        <taxon>Sphingobacteriia</taxon>
        <taxon>Sphingobacteriales</taxon>
        <taxon>Sphingobacteriaceae</taxon>
        <taxon>Paradesertivirga</taxon>
    </lineage>
</organism>
<dbReference type="PROSITE" id="PS50109">
    <property type="entry name" value="HIS_KIN"/>
    <property type="match status" value="1"/>
</dbReference>
<keyword evidence="18" id="KW-1185">Reference proteome</keyword>
<evidence type="ECO:0000313" key="18">
    <source>
        <dbReference type="Proteomes" id="UP001597387"/>
    </source>
</evidence>
<dbReference type="Proteomes" id="UP001597387">
    <property type="component" value="Unassembled WGS sequence"/>
</dbReference>
<evidence type="ECO:0000256" key="12">
    <source>
        <dbReference type="ARBA" id="ARBA00023136"/>
    </source>
</evidence>
<evidence type="ECO:0000259" key="15">
    <source>
        <dbReference type="PROSITE" id="PS50112"/>
    </source>
</evidence>
<dbReference type="InterPro" id="IPR036890">
    <property type="entry name" value="HATPase_C_sf"/>
</dbReference>
<accession>A0ABW4ZR73</accession>
<evidence type="ECO:0000256" key="9">
    <source>
        <dbReference type="ARBA" id="ARBA00022840"/>
    </source>
</evidence>
<evidence type="ECO:0000256" key="1">
    <source>
        <dbReference type="ARBA" id="ARBA00000085"/>
    </source>
</evidence>
<proteinExistence type="predicted"/>
<keyword evidence="10" id="KW-1133">Transmembrane helix</keyword>
<keyword evidence="6" id="KW-0812">Transmembrane</keyword>
<evidence type="ECO:0000256" key="10">
    <source>
        <dbReference type="ARBA" id="ARBA00022989"/>
    </source>
</evidence>
<feature type="domain" description="PAC" evidence="16">
    <location>
        <begin position="210"/>
        <end position="268"/>
    </location>
</feature>
<dbReference type="SUPFAM" id="SSF55874">
    <property type="entry name" value="ATPase domain of HSP90 chaperone/DNA topoisomerase II/histidine kinase"/>
    <property type="match status" value="1"/>
</dbReference>
<dbReference type="InterPro" id="IPR050351">
    <property type="entry name" value="BphY/WalK/GraS-like"/>
</dbReference>
<reference evidence="18" key="1">
    <citation type="journal article" date="2019" name="Int. J. Syst. Evol. Microbiol.">
        <title>The Global Catalogue of Microorganisms (GCM) 10K type strain sequencing project: providing services to taxonomists for standard genome sequencing and annotation.</title>
        <authorList>
            <consortium name="The Broad Institute Genomics Platform"/>
            <consortium name="The Broad Institute Genome Sequencing Center for Infectious Disease"/>
            <person name="Wu L."/>
            <person name="Ma J."/>
        </authorList>
    </citation>
    <scope>NUCLEOTIDE SEQUENCE [LARGE SCALE GENOMIC DNA]</scope>
    <source>
        <strain evidence="18">KCTC 42217</strain>
    </source>
</reference>
<dbReference type="RefSeq" id="WP_255904094.1">
    <property type="nucleotide sequence ID" value="NZ_JAFMZO010000004.1"/>
</dbReference>
<dbReference type="InterPro" id="IPR004358">
    <property type="entry name" value="Sig_transdc_His_kin-like_C"/>
</dbReference>
<dbReference type="PROSITE" id="PS50112">
    <property type="entry name" value="PAS"/>
    <property type="match status" value="1"/>
</dbReference>
<dbReference type="PRINTS" id="PR00344">
    <property type="entry name" value="BCTRLSENSOR"/>
</dbReference>
<evidence type="ECO:0000256" key="13">
    <source>
        <dbReference type="SAM" id="Coils"/>
    </source>
</evidence>
<dbReference type="InterPro" id="IPR003594">
    <property type="entry name" value="HATPase_dom"/>
</dbReference>
<comment type="caution">
    <text evidence="17">The sequence shown here is derived from an EMBL/GenBank/DDBJ whole genome shotgun (WGS) entry which is preliminary data.</text>
</comment>
<dbReference type="InterPro" id="IPR003661">
    <property type="entry name" value="HisK_dim/P_dom"/>
</dbReference>
<feature type="domain" description="PAC" evidence="16">
    <location>
        <begin position="363"/>
        <end position="415"/>
    </location>
</feature>
<evidence type="ECO:0000256" key="7">
    <source>
        <dbReference type="ARBA" id="ARBA00022741"/>
    </source>
</evidence>
<evidence type="ECO:0000313" key="17">
    <source>
        <dbReference type="EMBL" id="MFD2164331.1"/>
    </source>
</evidence>
<dbReference type="Pfam" id="PF00512">
    <property type="entry name" value="HisKA"/>
    <property type="match status" value="1"/>
</dbReference>
<sequence>MSQSQYGLEEIYRIALEQSSFMTAIYTGPEIRIKFVNDLMLRAWGKDLSIIDQPIRQAVPELEGQPFFDYFETVYKTGTAYESVEERADLLVNGTFQSFYYNFSYRPLKYPDGTVWGIVHTATDVTDHVMSKRALQESERNFKNMILQSPVASCIYNGPRFILSVANKRMLELIGKTEDQVLNKPVMEGLPEVKDEGFEQILQKVYNTGEGFEAREQAVPLPRDGKVETVYINFTYTAIRNGEGQVTDVLAVAYDVSDQVKAKLQLKAFAEEKERIAKSLREERERLTQILETMAEGVGIIDVEGNITYANPMAEKILGLQRDEILTRTYFSTNWENLRLDGSALPESEHPMSIAMTTGQLVFDHVIAVQPPDKELIFISINAAPIRNEDGEIVAGIGSFMDVTSRVKLAQQKDEFISVASHELKTPLTSVKAGFQILHRYFDKRPDLPEGLSRIFQSANQNLDKLGALVNDLLNVTKIEKGQLVLSKTTFNVVDLIRECCDHVRFAGTHEIVTSGDWNAEMHADKQKIDQVLVNLVNNAVKYSPNKNKIIVHVETIPGHIKVSVQDFGIGIAKEKASHIFDRFYRVDNSGVQFSGLGLGLYISSEIIRRHNGEIGVQSEPGKGSTFWFSIPV</sequence>
<evidence type="ECO:0000256" key="11">
    <source>
        <dbReference type="ARBA" id="ARBA00023012"/>
    </source>
</evidence>
<dbReference type="Pfam" id="PF00989">
    <property type="entry name" value="PAS"/>
    <property type="match status" value="1"/>
</dbReference>
<comment type="subcellular location">
    <subcellularLocation>
        <location evidence="2">Membrane</location>
        <topology evidence="2">Multi-pass membrane protein</topology>
    </subcellularLocation>
</comment>
<dbReference type="NCBIfam" id="TIGR00229">
    <property type="entry name" value="sensory_box"/>
    <property type="match status" value="2"/>
</dbReference>
<dbReference type="InterPro" id="IPR036097">
    <property type="entry name" value="HisK_dim/P_sf"/>
</dbReference>
<dbReference type="InterPro" id="IPR005467">
    <property type="entry name" value="His_kinase_dom"/>
</dbReference>
<feature type="domain" description="PAS" evidence="15">
    <location>
        <begin position="283"/>
        <end position="331"/>
    </location>
</feature>
<keyword evidence="5" id="KW-0808">Transferase</keyword>
<dbReference type="EC" id="2.7.13.3" evidence="3"/>
<keyword evidence="12" id="KW-0472">Membrane</keyword>
<keyword evidence="4" id="KW-0597">Phosphoprotein</keyword>
<evidence type="ECO:0000256" key="4">
    <source>
        <dbReference type="ARBA" id="ARBA00022553"/>
    </source>
</evidence>
<evidence type="ECO:0000256" key="6">
    <source>
        <dbReference type="ARBA" id="ARBA00022692"/>
    </source>
</evidence>
<dbReference type="SUPFAM" id="SSF47384">
    <property type="entry name" value="Homodimeric domain of signal transducing histidine kinase"/>
    <property type="match status" value="1"/>
</dbReference>
<keyword evidence="13" id="KW-0175">Coiled coil</keyword>
<keyword evidence="11" id="KW-0902">Two-component regulatory system</keyword>
<dbReference type="InterPro" id="IPR001610">
    <property type="entry name" value="PAC"/>
</dbReference>
<dbReference type="InterPro" id="IPR000700">
    <property type="entry name" value="PAS-assoc_C"/>
</dbReference>
<dbReference type="Pfam" id="PF08448">
    <property type="entry name" value="PAS_4"/>
    <property type="match status" value="2"/>
</dbReference>
<dbReference type="CDD" id="cd00130">
    <property type="entry name" value="PAS"/>
    <property type="match status" value="1"/>
</dbReference>
<evidence type="ECO:0000256" key="8">
    <source>
        <dbReference type="ARBA" id="ARBA00022777"/>
    </source>
</evidence>
<protein>
    <recommendedName>
        <fullName evidence="3">histidine kinase</fullName>
        <ecNumber evidence="3">2.7.13.3</ecNumber>
    </recommendedName>
</protein>
<dbReference type="Gene3D" id="3.30.450.20">
    <property type="entry name" value="PAS domain"/>
    <property type="match status" value="3"/>
</dbReference>
<dbReference type="PANTHER" id="PTHR42878">
    <property type="entry name" value="TWO-COMPONENT HISTIDINE KINASE"/>
    <property type="match status" value="1"/>
</dbReference>
<feature type="domain" description="Histidine kinase" evidence="14">
    <location>
        <begin position="419"/>
        <end position="633"/>
    </location>
</feature>
<gene>
    <name evidence="17" type="ORF">ACFSJU_18120</name>
</gene>
<dbReference type="Pfam" id="PF02518">
    <property type="entry name" value="HATPase_c"/>
    <property type="match status" value="1"/>
</dbReference>
<dbReference type="InterPro" id="IPR013767">
    <property type="entry name" value="PAS_fold"/>
</dbReference>
<evidence type="ECO:0000256" key="5">
    <source>
        <dbReference type="ARBA" id="ARBA00022679"/>
    </source>
</evidence>
<keyword evidence="8" id="KW-0418">Kinase</keyword>
<dbReference type="CDD" id="cd00082">
    <property type="entry name" value="HisKA"/>
    <property type="match status" value="1"/>
</dbReference>
<dbReference type="Gene3D" id="1.10.287.130">
    <property type="match status" value="1"/>
</dbReference>
<name>A0ABW4ZR73_9SPHI</name>
<keyword evidence="9" id="KW-0067">ATP-binding</keyword>
<dbReference type="InterPro" id="IPR035965">
    <property type="entry name" value="PAS-like_dom_sf"/>
</dbReference>
<dbReference type="SUPFAM" id="SSF55785">
    <property type="entry name" value="PYP-like sensor domain (PAS domain)"/>
    <property type="match status" value="3"/>
</dbReference>
<dbReference type="SMART" id="SM00091">
    <property type="entry name" value="PAS"/>
    <property type="match status" value="3"/>
</dbReference>
<dbReference type="PROSITE" id="PS50113">
    <property type="entry name" value="PAC"/>
    <property type="match status" value="2"/>
</dbReference>
<evidence type="ECO:0000256" key="2">
    <source>
        <dbReference type="ARBA" id="ARBA00004141"/>
    </source>
</evidence>
<feature type="coiled-coil region" evidence="13">
    <location>
        <begin position="266"/>
        <end position="297"/>
    </location>
</feature>
<keyword evidence="7" id="KW-0547">Nucleotide-binding</keyword>
<dbReference type="SMART" id="SM00086">
    <property type="entry name" value="PAC"/>
    <property type="match status" value="2"/>
</dbReference>
<dbReference type="Gene3D" id="3.30.565.10">
    <property type="entry name" value="Histidine kinase-like ATPase, C-terminal domain"/>
    <property type="match status" value="1"/>
</dbReference>
<dbReference type="EMBL" id="JBHUHZ010000003">
    <property type="protein sequence ID" value="MFD2164331.1"/>
    <property type="molecule type" value="Genomic_DNA"/>
</dbReference>
<dbReference type="SMART" id="SM00387">
    <property type="entry name" value="HATPase_c"/>
    <property type="match status" value="1"/>
</dbReference>
<comment type="catalytic activity">
    <reaction evidence="1">
        <text>ATP + protein L-histidine = ADP + protein N-phospho-L-histidine.</text>
        <dbReference type="EC" id="2.7.13.3"/>
    </reaction>
</comment>
<evidence type="ECO:0000259" key="14">
    <source>
        <dbReference type="PROSITE" id="PS50109"/>
    </source>
</evidence>
<dbReference type="InterPro" id="IPR013656">
    <property type="entry name" value="PAS_4"/>
</dbReference>
<dbReference type="InterPro" id="IPR000014">
    <property type="entry name" value="PAS"/>
</dbReference>
<evidence type="ECO:0000256" key="3">
    <source>
        <dbReference type="ARBA" id="ARBA00012438"/>
    </source>
</evidence>
<evidence type="ECO:0000259" key="16">
    <source>
        <dbReference type="PROSITE" id="PS50113"/>
    </source>
</evidence>